<comment type="similarity">
    <text evidence="1">Belongs to the NAD(P)-dependent epimerase/dehydratase family. SDR39U1 subfamily.</text>
</comment>
<organism evidence="4 5">
    <name type="scientific">Porticoccus litoralis</name>
    <dbReference type="NCBI Taxonomy" id="434086"/>
    <lineage>
        <taxon>Bacteria</taxon>
        <taxon>Pseudomonadati</taxon>
        <taxon>Pseudomonadota</taxon>
        <taxon>Gammaproteobacteria</taxon>
        <taxon>Cellvibrionales</taxon>
        <taxon>Porticoccaceae</taxon>
        <taxon>Porticoccus</taxon>
    </lineage>
</organism>
<feature type="domain" description="DUF1731" evidence="3">
    <location>
        <begin position="252"/>
        <end position="299"/>
    </location>
</feature>
<dbReference type="Proteomes" id="UP001178354">
    <property type="component" value="Unassembled WGS sequence"/>
</dbReference>
<dbReference type="InterPro" id="IPR013549">
    <property type="entry name" value="DUF1731"/>
</dbReference>
<dbReference type="AlphaFoldDB" id="A0AAW8B173"/>
<dbReference type="NCBIfam" id="TIGR01777">
    <property type="entry name" value="yfcH"/>
    <property type="match status" value="1"/>
</dbReference>
<keyword evidence="5" id="KW-1185">Reference proteome</keyword>
<dbReference type="PANTHER" id="PTHR11092">
    <property type="entry name" value="SUGAR NUCLEOTIDE EPIMERASE RELATED"/>
    <property type="match status" value="1"/>
</dbReference>
<dbReference type="EMBL" id="JAUUUU010000001">
    <property type="protein sequence ID" value="MDP1519697.1"/>
    <property type="molecule type" value="Genomic_DNA"/>
</dbReference>
<evidence type="ECO:0000259" key="3">
    <source>
        <dbReference type="Pfam" id="PF08338"/>
    </source>
</evidence>
<protein>
    <submittedName>
        <fullName evidence="4">TIGR01777 family oxidoreductase</fullName>
    </submittedName>
</protein>
<comment type="caution">
    <text evidence="4">The sequence shown here is derived from an EMBL/GenBank/DDBJ whole genome shotgun (WGS) entry which is preliminary data.</text>
</comment>
<dbReference type="InterPro" id="IPR036291">
    <property type="entry name" value="NAD(P)-bd_dom_sf"/>
</dbReference>
<gene>
    <name evidence="4" type="ORF">Q8A57_01790</name>
</gene>
<dbReference type="CDD" id="cd05242">
    <property type="entry name" value="SDR_a8"/>
    <property type="match status" value="1"/>
</dbReference>
<dbReference type="Gene3D" id="3.40.50.720">
    <property type="entry name" value="NAD(P)-binding Rossmann-like Domain"/>
    <property type="match status" value="1"/>
</dbReference>
<dbReference type="Pfam" id="PF08338">
    <property type="entry name" value="DUF1731"/>
    <property type="match status" value="1"/>
</dbReference>
<dbReference type="SUPFAM" id="SSF51735">
    <property type="entry name" value="NAD(P)-binding Rossmann-fold domains"/>
    <property type="match status" value="1"/>
</dbReference>
<dbReference type="RefSeq" id="WP_305169207.1">
    <property type="nucleotide sequence ID" value="NZ_JAUUUU010000001.1"/>
</dbReference>
<reference evidence="4" key="1">
    <citation type="journal article" date="2010" name="Int. J. Syst. Evol. Microbiol.">
        <title>Porticoccus litoralis gen. nov., sp. nov., a gammaproteobacterium isolated from the Yellow Sea.</title>
        <authorList>
            <person name="Oh H.M."/>
            <person name="Kim H."/>
            <person name="Kim K.M."/>
            <person name="Min G.S."/>
            <person name="Cho J.C."/>
        </authorList>
    </citation>
    <scope>NUCLEOTIDE SEQUENCE</scope>
    <source>
        <strain evidence="4">DSM 25064</strain>
    </source>
</reference>
<reference evidence="4" key="2">
    <citation type="submission" date="2023-08" db="EMBL/GenBank/DDBJ databases">
        <authorList>
            <person name="Luo J."/>
        </authorList>
    </citation>
    <scope>NUCLEOTIDE SEQUENCE</scope>
    <source>
        <strain evidence="4">DSM 25064</strain>
    </source>
</reference>
<sequence length="307" mass="33708">MQDKTVLVTGGSGFIGTHFCRAAVKKGLRVIVLSRNPDKARSSLPTVTVIRDLSDIPQDQPINFIVNLAGEPLVAGRWNAARKQAFLDSRVGITDQLYDYFKQVETPPEVMVSGSAVGYYGPHRDKVLDESGKHTDSFSHRLCSAWEHSASRFELLGTRVCYLRTGIVLGAGEGALARMLPPFRLGLGGRLGSGTQWMPWVHINDEVAIIFHCLKRRDLHGSVNAVSPNPVTNQQFTRALGKALHRPVIFPMPALVAKILFGEMASELLLTGQRAVPRKLLESGYHFRFPELSLALSEILGNGESEA</sequence>
<evidence type="ECO:0000256" key="1">
    <source>
        <dbReference type="ARBA" id="ARBA00009353"/>
    </source>
</evidence>
<dbReference type="Pfam" id="PF01370">
    <property type="entry name" value="Epimerase"/>
    <property type="match status" value="1"/>
</dbReference>
<feature type="domain" description="NAD-dependent epimerase/dehydratase" evidence="2">
    <location>
        <begin position="6"/>
        <end position="218"/>
    </location>
</feature>
<proteinExistence type="inferred from homology"/>
<name>A0AAW8B173_9GAMM</name>
<evidence type="ECO:0000313" key="5">
    <source>
        <dbReference type="Proteomes" id="UP001178354"/>
    </source>
</evidence>
<evidence type="ECO:0000313" key="4">
    <source>
        <dbReference type="EMBL" id="MDP1519697.1"/>
    </source>
</evidence>
<dbReference type="InterPro" id="IPR010099">
    <property type="entry name" value="SDR39U1"/>
</dbReference>
<evidence type="ECO:0000259" key="2">
    <source>
        <dbReference type="Pfam" id="PF01370"/>
    </source>
</evidence>
<accession>A0AAW8B173</accession>
<dbReference type="InterPro" id="IPR001509">
    <property type="entry name" value="Epimerase_deHydtase"/>
</dbReference>
<dbReference type="PANTHER" id="PTHR11092:SF0">
    <property type="entry name" value="EPIMERASE FAMILY PROTEIN SDR39U1"/>
    <property type="match status" value="1"/>
</dbReference>